<dbReference type="InterPro" id="IPR028098">
    <property type="entry name" value="Glyco_trans_4-like_N"/>
</dbReference>
<sequence length="394" mass="42369">MAGGAKGDEAIRIRIRFGRRHTVTAAVRAPHVLMTTDAVGGVWSYATGLSRGLIRRGVRVTLAVLGPRMSAPQRLEIAAIPGLDVEECDLPLDWMAEGRDELQRSGAALADMAASSGADLLHLNSPALVAEHAFRLPVLAFCHSCLASWWDAVRGDALPGEFAWHRETLRRAYDRADLLAAPSIAFAAATQRLYGLPRMPRHVPNGLDAPIAAAPRRAPAHGFTAGRLWDEGKGIATLDQAAALLPFPVHAAGPVRAPDGHHIAAPHLRLDGQLDRAALQGKLAERPIFLSAARYEPFGLAVLEAAQAGCPLVLGDIPTFREIWGGAADYVRPGDAAGFAEAALRLASDPRLLRARGKAARHRARRFSENRMVEGTLMLYRDICAAFRRTEVPA</sequence>
<keyword evidence="4" id="KW-1185">Reference proteome</keyword>
<proteinExistence type="predicted"/>
<dbReference type="Gene3D" id="3.40.50.2000">
    <property type="entry name" value="Glycogen Phosphorylase B"/>
    <property type="match status" value="2"/>
</dbReference>
<dbReference type="Pfam" id="PF13439">
    <property type="entry name" value="Glyco_transf_4"/>
    <property type="match status" value="1"/>
</dbReference>
<keyword evidence="1 3" id="KW-0808">Transferase</keyword>
<dbReference type="GO" id="GO:0016757">
    <property type="term" value="F:glycosyltransferase activity"/>
    <property type="evidence" value="ECO:0007669"/>
    <property type="project" value="UniProtKB-KW"/>
</dbReference>
<dbReference type="PANTHER" id="PTHR46401:SF2">
    <property type="entry name" value="GLYCOSYLTRANSFERASE WBBK-RELATED"/>
    <property type="match status" value="1"/>
</dbReference>
<gene>
    <name evidence="3" type="ORF">ACFOD4_20200</name>
</gene>
<dbReference type="PANTHER" id="PTHR46401">
    <property type="entry name" value="GLYCOSYLTRANSFERASE WBBK-RELATED"/>
    <property type="match status" value="1"/>
</dbReference>
<keyword evidence="3" id="KW-0328">Glycosyltransferase</keyword>
<comment type="caution">
    <text evidence="3">The sequence shown here is derived from an EMBL/GenBank/DDBJ whole genome shotgun (WGS) entry which is preliminary data.</text>
</comment>
<dbReference type="Pfam" id="PF13692">
    <property type="entry name" value="Glyco_trans_1_4"/>
    <property type="match status" value="1"/>
</dbReference>
<dbReference type="EC" id="2.4.-.-" evidence="3"/>
<evidence type="ECO:0000256" key="1">
    <source>
        <dbReference type="ARBA" id="ARBA00022679"/>
    </source>
</evidence>
<dbReference type="Proteomes" id="UP001595593">
    <property type="component" value="Unassembled WGS sequence"/>
</dbReference>
<evidence type="ECO:0000313" key="3">
    <source>
        <dbReference type="EMBL" id="MFC3127392.1"/>
    </source>
</evidence>
<dbReference type="SUPFAM" id="SSF53756">
    <property type="entry name" value="UDP-Glycosyltransferase/glycogen phosphorylase"/>
    <property type="match status" value="1"/>
</dbReference>
<organism evidence="3 4">
    <name type="scientific">Teichococcus globiformis</name>
    <dbReference type="NCBI Taxonomy" id="2307229"/>
    <lineage>
        <taxon>Bacteria</taxon>
        <taxon>Pseudomonadati</taxon>
        <taxon>Pseudomonadota</taxon>
        <taxon>Alphaproteobacteria</taxon>
        <taxon>Acetobacterales</taxon>
        <taxon>Roseomonadaceae</taxon>
        <taxon>Roseomonas</taxon>
    </lineage>
</organism>
<dbReference type="CDD" id="cd03801">
    <property type="entry name" value="GT4_PimA-like"/>
    <property type="match status" value="1"/>
</dbReference>
<protein>
    <submittedName>
        <fullName evidence="3">Glycosyltransferase family 4 protein</fullName>
        <ecNumber evidence="3">2.4.-.-</ecNumber>
    </submittedName>
</protein>
<accession>A0ABV7GB08</accession>
<dbReference type="RefSeq" id="WP_379599402.1">
    <property type="nucleotide sequence ID" value="NZ_JBHRTN010000026.1"/>
</dbReference>
<feature type="domain" description="Glycosyltransferase subfamily 4-like N-terminal" evidence="2">
    <location>
        <begin position="39"/>
        <end position="208"/>
    </location>
</feature>
<evidence type="ECO:0000313" key="4">
    <source>
        <dbReference type="Proteomes" id="UP001595593"/>
    </source>
</evidence>
<dbReference type="EMBL" id="JBHRTN010000026">
    <property type="protein sequence ID" value="MFC3127392.1"/>
    <property type="molecule type" value="Genomic_DNA"/>
</dbReference>
<evidence type="ECO:0000259" key="2">
    <source>
        <dbReference type="Pfam" id="PF13439"/>
    </source>
</evidence>
<name>A0ABV7GB08_9PROT</name>
<reference evidence="4" key="1">
    <citation type="journal article" date="2019" name="Int. J. Syst. Evol. Microbiol.">
        <title>The Global Catalogue of Microorganisms (GCM) 10K type strain sequencing project: providing services to taxonomists for standard genome sequencing and annotation.</title>
        <authorList>
            <consortium name="The Broad Institute Genomics Platform"/>
            <consortium name="The Broad Institute Genome Sequencing Center for Infectious Disease"/>
            <person name="Wu L."/>
            <person name="Ma J."/>
        </authorList>
    </citation>
    <scope>NUCLEOTIDE SEQUENCE [LARGE SCALE GENOMIC DNA]</scope>
    <source>
        <strain evidence="4">KCTC 52094</strain>
    </source>
</reference>